<dbReference type="RefSeq" id="WP_136453530.1">
    <property type="nucleotide sequence ID" value="NZ_SSWH01000004.1"/>
</dbReference>
<evidence type="ECO:0000313" key="3">
    <source>
        <dbReference type="Proteomes" id="UP000305233"/>
    </source>
</evidence>
<keyword evidence="1" id="KW-0472">Membrane</keyword>
<accession>A0A4S5E5U3</accession>
<dbReference type="EMBL" id="SSWH01000004">
    <property type="protein sequence ID" value="THJ66936.1"/>
    <property type="molecule type" value="Genomic_DNA"/>
</dbReference>
<gene>
    <name evidence="2" type="ORF">E8P82_05585</name>
</gene>
<feature type="transmembrane region" description="Helical" evidence="1">
    <location>
        <begin position="112"/>
        <end position="134"/>
    </location>
</feature>
<feature type="transmembrane region" description="Helical" evidence="1">
    <location>
        <begin position="76"/>
        <end position="100"/>
    </location>
</feature>
<evidence type="ECO:0000256" key="1">
    <source>
        <dbReference type="SAM" id="Phobius"/>
    </source>
</evidence>
<protein>
    <submittedName>
        <fullName evidence="2">Uncharacterized protein</fullName>
    </submittedName>
</protein>
<keyword evidence="1" id="KW-1133">Transmembrane helix</keyword>
<feature type="transmembrane region" description="Helical" evidence="1">
    <location>
        <begin position="183"/>
        <end position="202"/>
    </location>
</feature>
<comment type="caution">
    <text evidence="2">The sequence shown here is derived from an EMBL/GenBank/DDBJ whole genome shotgun (WGS) entry which is preliminary data.</text>
</comment>
<feature type="transmembrane region" description="Helical" evidence="1">
    <location>
        <begin position="7"/>
        <end position="24"/>
    </location>
</feature>
<keyword evidence="1" id="KW-0812">Transmembrane</keyword>
<dbReference type="AlphaFoldDB" id="A0A4S5E5U3"/>
<dbReference type="OrthoDB" id="5119249at2"/>
<dbReference type="Proteomes" id="UP000305233">
    <property type="component" value="Unassembled WGS sequence"/>
</dbReference>
<name>A0A4S5E5U3_9MICC</name>
<organism evidence="2 3">
    <name type="scientific">Arthrobacter echini</name>
    <dbReference type="NCBI Taxonomy" id="1529066"/>
    <lineage>
        <taxon>Bacteria</taxon>
        <taxon>Bacillati</taxon>
        <taxon>Actinomycetota</taxon>
        <taxon>Actinomycetes</taxon>
        <taxon>Micrococcales</taxon>
        <taxon>Micrococcaceae</taxon>
        <taxon>Arthrobacter</taxon>
    </lineage>
</organism>
<proteinExistence type="predicted"/>
<sequence length="217" mass="22682">MLSFIHIVGATLVTLVIIVSVVLLDRPQQIELPVVSFWPQIPEQITVSEGPTAEVVEGGFTHAEVLVSGLGNGVKFWLAVGHLTRGTTAVLIGLAVLHLASSPDRTGVFRPAVSRAVTVAGVAIMVGGIVWQVAFSIAGSIASQETLRYTSWRSEGEVPPTVTESFPPSPLGIAPTPDITVEFWPVFVGVAVLAVAATLRYGEKGQSPGAVLNAAGR</sequence>
<reference evidence="2 3" key="1">
    <citation type="submission" date="2019-04" db="EMBL/GenBank/DDBJ databases">
        <authorList>
            <person name="Liu Q."/>
            <person name="Xin Y.-H."/>
        </authorList>
    </citation>
    <scope>NUCLEOTIDE SEQUENCE [LARGE SCALE GENOMIC DNA]</scope>
    <source>
        <strain evidence="2 3">AM23</strain>
    </source>
</reference>
<keyword evidence="3" id="KW-1185">Reference proteome</keyword>
<evidence type="ECO:0000313" key="2">
    <source>
        <dbReference type="EMBL" id="THJ66936.1"/>
    </source>
</evidence>